<dbReference type="EMBL" id="AM180355">
    <property type="protein sequence ID" value="CCA62812.1"/>
    <property type="molecule type" value="Genomic_DNA"/>
</dbReference>
<dbReference type="RefSeq" id="WP_011861004.1">
    <property type="nucleotide sequence ID" value="NC_009089.1"/>
</dbReference>
<evidence type="ECO:0000313" key="1">
    <source>
        <dbReference type="EMBL" id="CCA62812.1"/>
    </source>
</evidence>
<reference key="2">
    <citation type="submission" date="2006-06" db="EMBL/GenBank/DDBJ databases">
        <title>Reannotation of the genome sequence of Clostridium difficile strain 630.</title>
        <authorList>
            <person name="Monot M."/>
            <person name="Boursaux-Eude C."/>
            <person name="Thibonnier M."/>
            <person name="Vallenet D."/>
            <person name="Moszer I."/>
            <person name="Medigue C."/>
            <person name="Martin-Verstraete I.and.Dupuy.B."/>
        </authorList>
    </citation>
    <scope>NUCLEOTIDE SEQUENCE</scope>
    <source>
        <strain>630</strain>
    </source>
</reference>
<proteinExistence type="predicted"/>
<accession>F3Y627</accession>
<dbReference type="AlphaFoldDB" id="F3Y627"/>
<reference evidence="1 2" key="1">
    <citation type="journal article" date="2006" name="Nat. Genet.">
        <title>The multidrug-resistant human pathogen Clostridium difficile has a highly mobile, mosaic genome.</title>
        <authorList>
            <person name="Sebaihia M."/>
            <person name="Wren B.W."/>
            <person name="Mullany P."/>
            <person name="Fairweather N.F."/>
            <person name="Minton N."/>
            <person name="Stabler R."/>
            <person name="Thomson N.R."/>
            <person name="Roberts A.P."/>
            <person name="Cerdeno-Tarraga A.M."/>
            <person name="Wang H."/>
            <person name="Holden M.T.G."/>
            <person name="Wright A."/>
            <person name="Churcher C."/>
            <person name="Quail M.A."/>
            <person name="Baker S."/>
            <person name="Bason N."/>
            <person name="Brooks K."/>
            <person name="Chillingworth T."/>
            <person name="Cronin A."/>
            <person name="Davis P."/>
            <person name="Dowd L."/>
            <person name="Fraser A."/>
            <person name="Feltwell T."/>
            <person name="Hance Z."/>
            <person name="Holroyd S."/>
            <person name="Jagels K."/>
            <person name="Moule S."/>
            <person name="Mungall K."/>
            <person name="Price C."/>
            <person name="Rabbinowitsch R."/>
            <person name="Sharp S."/>
            <person name="Simmonds M."/>
            <person name="Steven K."/>
            <person name="Unwin L."/>
            <person name="Whithead S."/>
            <person name="Dupuy B."/>
            <person name="Dougan G."/>
            <person name="Barrell B.and.Parkhill.J."/>
        </authorList>
    </citation>
    <scope>NUCLEOTIDE SEQUENCE [LARGE SCALE GENOMIC DNA]</scope>
    <source>
        <strain evidence="1 2">630</strain>
    </source>
</reference>
<dbReference type="KEGG" id="pdc:CDIF630_01047"/>
<dbReference type="Proteomes" id="UP000001978">
    <property type="component" value="Chromosome"/>
</dbReference>
<gene>
    <name evidence="1" type="ordered locus">CD630_09231</name>
</gene>
<dbReference type="EnsemblBacteria" id="CCA62812">
    <property type="protein sequence ID" value="CCA62812"/>
    <property type="gene ID" value="CD630_09231"/>
</dbReference>
<organism evidence="1 2">
    <name type="scientific">Clostridioides difficile (strain 630)</name>
    <name type="common">Peptoclostridium difficile</name>
    <dbReference type="NCBI Taxonomy" id="272563"/>
    <lineage>
        <taxon>Bacteria</taxon>
        <taxon>Bacillati</taxon>
        <taxon>Bacillota</taxon>
        <taxon>Clostridia</taxon>
        <taxon>Peptostreptococcales</taxon>
        <taxon>Peptostreptococcaceae</taxon>
        <taxon>Clostridioides</taxon>
    </lineage>
</organism>
<name>F3Y627_CLOD6</name>
<protein>
    <submittedName>
        <fullName evidence="1">Phage protein</fullName>
    </submittedName>
</protein>
<dbReference type="BioCyc" id="PDIF272563:G12WB-1032-MONOMER"/>
<sequence length="52" mass="6408">MKVQMQLTKDKEFFKVYVNSEEEELERLFFEFVSQMLAYKRKNKKVQGDIEK</sequence>
<dbReference type="STRING" id="272563.CD630_09231"/>
<evidence type="ECO:0000313" key="2">
    <source>
        <dbReference type="Proteomes" id="UP000001978"/>
    </source>
</evidence>
<dbReference type="PATRIC" id="fig|272563.120.peg.950"/>
<dbReference type="KEGG" id="cdf:CD630_09231"/>